<dbReference type="EMBL" id="BAAARW010000044">
    <property type="protein sequence ID" value="GAA2456443.1"/>
    <property type="molecule type" value="Genomic_DNA"/>
</dbReference>
<evidence type="ECO:0000313" key="1">
    <source>
        <dbReference type="EMBL" id="GAA2456443.1"/>
    </source>
</evidence>
<gene>
    <name evidence="1" type="ORF">GCM10010191_89790</name>
</gene>
<dbReference type="Proteomes" id="UP001501231">
    <property type="component" value="Unassembled WGS sequence"/>
</dbReference>
<keyword evidence="2" id="KW-1185">Reference proteome</keyword>
<reference evidence="1 2" key="1">
    <citation type="journal article" date="2019" name="Int. J. Syst. Evol. Microbiol.">
        <title>The Global Catalogue of Microorganisms (GCM) 10K type strain sequencing project: providing services to taxonomists for standard genome sequencing and annotation.</title>
        <authorList>
            <consortium name="The Broad Institute Genomics Platform"/>
            <consortium name="The Broad Institute Genome Sequencing Center for Infectious Disease"/>
            <person name="Wu L."/>
            <person name="Ma J."/>
        </authorList>
    </citation>
    <scope>NUCLEOTIDE SEQUENCE [LARGE SCALE GENOMIC DNA]</scope>
    <source>
        <strain evidence="1 2">JCM 3325</strain>
    </source>
</reference>
<comment type="caution">
    <text evidence="1">The sequence shown here is derived from an EMBL/GenBank/DDBJ whole genome shotgun (WGS) entry which is preliminary data.</text>
</comment>
<dbReference type="RefSeq" id="WP_344597876.1">
    <property type="nucleotide sequence ID" value="NZ_BAAARW010000044.1"/>
</dbReference>
<evidence type="ECO:0000313" key="2">
    <source>
        <dbReference type="Proteomes" id="UP001501231"/>
    </source>
</evidence>
<accession>A0ABN3KE19</accession>
<protein>
    <recommendedName>
        <fullName evidence="3">SMI1/KNR4 family protein</fullName>
    </recommendedName>
</protein>
<name>A0ABN3KE19_9ACTN</name>
<sequence>MIRDGYLARWLGREFEASPGADGEIRLYAPEPTDGFEEQRPGRFRRVVPASEVEELRYIRTVCTWRGEPFVVVGEHEGWLRVEYAGGRSPVAERLGLDRIDHGVWQSWAPRNEIVDLQEEFI</sequence>
<proteinExistence type="predicted"/>
<evidence type="ECO:0008006" key="3">
    <source>
        <dbReference type="Google" id="ProtNLM"/>
    </source>
</evidence>
<organism evidence="1 2">
    <name type="scientific">Actinomadura vinacea</name>
    <dbReference type="NCBI Taxonomy" id="115336"/>
    <lineage>
        <taxon>Bacteria</taxon>
        <taxon>Bacillati</taxon>
        <taxon>Actinomycetota</taxon>
        <taxon>Actinomycetes</taxon>
        <taxon>Streptosporangiales</taxon>
        <taxon>Thermomonosporaceae</taxon>
        <taxon>Actinomadura</taxon>
    </lineage>
</organism>